<feature type="transmembrane region" description="Helical" evidence="2">
    <location>
        <begin position="115"/>
        <end position="133"/>
    </location>
</feature>
<feature type="compositionally biased region" description="Acidic residues" evidence="1">
    <location>
        <begin position="435"/>
        <end position="453"/>
    </location>
</feature>
<feature type="transmembrane region" description="Helical" evidence="2">
    <location>
        <begin position="193"/>
        <end position="211"/>
    </location>
</feature>
<feature type="compositionally biased region" description="Acidic residues" evidence="1">
    <location>
        <begin position="305"/>
        <end position="314"/>
    </location>
</feature>
<name>A0A5C6FCG7_9BACT</name>
<keyword evidence="2" id="KW-0812">Transmembrane</keyword>
<dbReference type="OrthoDB" id="246483at2"/>
<feature type="compositionally biased region" description="Basic and acidic residues" evidence="1">
    <location>
        <begin position="345"/>
        <end position="354"/>
    </location>
</feature>
<gene>
    <name evidence="3" type="ORF">Poly51_19340</name>
</gene>
<dbReference type="RefSeq" id="WP_146456551.1">
    <property type="nucleotide sequence ID" value="NZ_SJPW01000002.1"/>
</dbReference>
<evidence type="ECO:0000256" key="2">
    <source>
        <dbReference type="SAM" id="Phobius"/>
    </source>
</evidence>
<feature type="compositionally biased region" description="Acidic residues" evidence="1">
    <location>
        <begin position="478"/>
        <end position="495"/>
    </location>
</feature>
<evidence type="ECO:0000313" key="3">
    <source>
        <dbReference type="EMBL" id="TWU59148.1"/>
    </source>
</evidence>
<feature type="compositionally biased region" description="Acidic residues" evidence="1">
    <location>
        <begin position="534"/>
        <end position="548"/>
    </location>
</feature>
<reference evidence="3 4" key="1">
    <citation type="submission" date="2019-02" db="EMBL/GenBank/DDBJ databases">
        <title>Deep-cultivation of Planctomycetes and their phenomic and genomic characterization uncovers novel biology.</title>
        <authorList>
            <person name="Wiegand S."/>
            <person name="Jogler M."/>
            <person name="Boedeker C."/>
            <person name="Pinto D."/>
            <person name="Vollmers J."/>
            <person name="Rivas-Marin E."/>
            <person name="Kohn T."/>
            <person name="Peeters S.H."/>
            <person name="Heuer A."/>
            <person name="Rast P."/>
            <person name="Oberbeckmann S."/>
            <person name="Bunk B."/>
            <person name="Jeske O."/>
            <person name="Meyerdierks A."/>
            <person name="Storesund J.E."/>
            <person name="Kallscheuer N."/>
            <person name="Luecker S."/>
            <person name="Lage O.M."/>
            <person name="Pohl T."/>
            <person name="Merkel B.J."/>
            <person name="Hornburger P."/>
            <person name="Mueller R.-W."/>
            <person name="Bruemmer F."/>
            <person name="Labrenz M."/>
            <person name="Spormann A.M."/>
            <person name="Op Den Camp H."/>
            <person name="Overmann J."/>
            <person name="Amann R."/>
            <person name="Jetten M.S.M."/>
            <person name="Mascher T."/>
            <person name="Medema M.H."/>
            <person name="Devos D.P."/>
            <person name="Kaster A.-K."/>
            <person name="Ovreas L."/>
            <person name="Rohde M."/>
            <person name="Galperin M.Y."/>
            <person name="Jogler C."/>
        </authorList>
    </citation>
    <scope>NUCLEOTIDE SEQUENCE [LARGE SCALE GENOMIC DNA]</scope>
    <source>
        <strain evidence="3 4">Poly51</strain>
    </source>
</reference>
<evidence type="ECO:0000256" key="1">
    <source>
        <dbReference type="SAM" id="MobiDB-lite"/>
    </source>
</evidence>
<comment type="caution">
    <text evidence="3">The sequence shown here is derived from an EMBL/GenBank/DDBJ whole genome shotgun (WGS) entry which is preliminary data.</text>
</comment>
<sequence>MSTVRRTNDRRRRVLYSSHQADQTTSTAASRREFERLREARRPTAAYGVRVQRRLRGRWFSLVPVKRRTYTILASALSAATLLFCVAHYLTEAWPALLYRPEIARPFRLDASDSFGRWFMVTLLAASAGVALMTYQLRRYRLDDYLGRYRLWRLVLIVLVLACVNAGVGLIDWTGSLLDLAFGKRVALTGGDWLRVVIGLSGAIVLLRMVAEMHRCRSALIAMIAVCGAMAFSQAAQWNVVDDGTILRWTAVTSAPLVGSTALFIAMSGYLRMLYREVREIDDGMSLRDRLEQMRLRVFTREPNESETETSESAENEKTKRNRNTEATPSRAERRELAQQAKAEAVAKRAEATKTKAKAKSNSNSDSEDENTNGELKRGWFGRLRHKPPVAPEFSSAATEPGPEPIRADNSDDDEANAKPKRRWFGLRAAKSDDNATDENVADTEAAANEESETATPKKRRFGLGLAARRTESITTESESEPETAAENDGDVDDEAPAKRRSGLGGWFGRKKTDATANEADGDTEDANGKDAADGDSADDGEYVDPDSIDWNSLSKTEKRRLKKQIRRQDRAA</sequence>
<feature type="transmembrane region" description="Helical" evidence="2">
    <location>
        <begin position="70"/>
        <end position="90"/>
    </location>
</feature>
<accession>A0A5C6FCG7</accession>
<feature type="transmembrane region" description="Helical" evidence="2">
    <location>
        <begin position="154"/>
        <end position="173"/>
    </location>
</feature>
<keyword evidence="2" id="KW-1133">Transmembrane helix</keyword>
<proteinExistence type="predicted"/>
<feature type="transmembrane region" description="Helical" evidence="2">
    <location>
        <begin position="246"/>
        <end position="271"/>
    </location>
</feature>
<keyword evidence="2" id="KW-0472">Membrane</keyword>
<dbReference type="AlphaFoldDB" id="A0A5C6FCG7"/>
<dbReference type="Proteomes" id="UP000318288">
    <property type="component" value="Unassembled WGS sequence"/>
</dbReference>
<feature type="region of interest" description="Disordered" evidence="1">
    <location>
        <begin position="298"/>
        <end position="573"/>
    </location>
</feature>
<organism evidence="3 4">
    <name type="scientific">Rubripirellula tenax</name>
    <dbReference type="NCBI Taxonomy" id="2528015"/>
    <lineage>
        <taxon>Bacteria</taxon>
        <taxon>Pseudomonadati</taxon>
        <taxon>Planctomycetota</taxon>
        <taxon>Planctomycetia</taxon>
        <taxon>Pirellulales</taxon>
        <taxon>Pirellulaceae</taxon>
        <taxon>Rubripirellula</taxon>
    </lineage>
</organism>
<evidence type="ECO:0000313" key="4">
    <source>
        <dbReference type="Proteomes" id="UP000318288"/>
    </source>
</evidence>
<keyword evidence="4" id="KW-1185">Reference proteome</keyword>
<protein>
    <submittedName>
        <fullName evidence="3">Uncharacterized protein</fullName>
    </submittedName>
</protein>
<feature type="transmembrane region" description="Helical" evidence="2">
    <location>
        <begin position="218"/>
        <end position="240"/>
    </location>
</feature>
<dbReference type="EMBL" id="SJPW01000002">
    <property type="protein sequence ID" value="TWU59148.1"/>
    <property type="molecule type" value="Genomic_DNA"/>
</dbReference>